<accession>A0A2R6AEB0</accession>
<name>A0A2R6AEB0_9ARCH</name>
<evidence type="ECO:0000313" key="1">
    <source>
        <dbReference type="EMBL" id="PSN84679.1"/>
    </source>
</evidence>
<dbReference type="Proteomes" id="UP000240569">
    <property type="component" value="Unassembled WGS sequence"/>
</dbReference>
<sequence length="129" mass="14230">MKIKLALMLLFLVVLLLFIPILFPRHSSLQQPLPNNPVEYDYPFCVQKVSSLGHPISPIIPSSSCNAGIALLFPNGTVLPPGGFPFVLPNVTHKGVIIIKFAFVRLYSYCLQLMLGLPKSEEIVPVNSM</sequence>
<evidence type="ECO:0000313" key="2">
    <source>
        <dbReference type="Proteomes" id="UP000240569"/>
    </source>
</evidence>
<proteinExistence type="predicted"/>
<comment type="caution">
    <text evidence="1">The sequence shown here is derived from an EMBL/GenBank/DDBJ whole genome shotgun (WGS) entry which is preliminary data.</text>
</comment>
<reference evidence="1 2" key="1">
    <citation type="submission" date="2017-04" db="EMBL/GenBank/DDBJ databases">
        <title>Novel microbial lineages endemic to geothermal iron-oxide mats fill important gaps in the evolutionary history of Archaea.</title>
        <authorList>
            <person name="Jay Z.J."/>
            <person name="Beam J.P."/>
            <person name="Dlakic M."/>
            <person name="Rusch D.B."/>
            <person name="Kozubal M.A."/>
            <person name="Inskeep W.P."/>
        </authorList>
    </citation>
    <scope>NUCLEOTIDE SEQUENCE [LARGE SCALE GENOMIC DNA]</scope>
    <source>
        <strain evidence="1">BE_D</strain>
    </source>
</reference>
<organism evidence="1 2">
    <name type="scientific">Candidatus Marsarchaeota G1 archaeon BE_D</name>
    <dbReference type="NCBI Taxonomy" id="1978156"/>
    <lineage>
        <taxon>Archaea</taxon>
        <taxon>Candidatus Marsarchaeota</taxon>
        <taxon>Candidatus Marsarchaeota group 1</taxon>
    </lineage>
</organism>
<dbReference type="AlphaFoldDB" id="A0A2R6AEB0"/>
<dbReference type="EMBL" id="NEXD01000073">
    <property type="protein sequence ID" value="PSN84679.1"/>
    <property type="molecule type" value="Genomic_DNA"/>
</dbReference>
<gene>
    <name evidence="1" type="ORF">B9Q02_09265</name>
</gene>
<protein>
    <submittedName>
        <fullName evidence="1">Uncharacterized protein</fullName>
    </submittedName>
</protein>